<feature type="transmembrane region" description="Helical" evidence="1">
    <location>
        <begin position="20"/>
        <end position="38"/>
    </location>
</feature>
<protein>
    <submittedName>
        <fullName evidence="2">Uncharacterized protein</fullName>
    </submittedName>
</protein>
<organism evidence="2 3">
    <name type="scientific">Streptomyces nymphaeiformis</name>
    <dbReference type="NCBI Taxonomy" id="2663842"/>
    <lineage>
        <taxon>Bacteria</taxon>
        <taxon>Bacillati</taxon>
        <taxon>Actinomycetota</taxon>
        <taxon>Actinomycetes</taxon>
        <taxon>Kitasatosporales</taxon>
        <taxon>Streptomycetaceae</taxon>
        <taxon>Streptomyces</taxon>
    </lineage>
</organism>
<dbReference type="RefSeq" id="WP_184932110.1">
    <property type="nucleotide sequence ID" value="NZ_JACHJY010000008.1"/>
</dbReference>
<keyword evidence="3" id="KW-1185">Reference proteome</keyword>
<feature type="transmembrane region" description="Helical" evidence="1">
    <location>
        <begin position="83"/>
        <end position="105"/>
    </location>
</feature>
<dbReference type="AlphaFoldDB" id="A0A7W7U4D8"/>
<proteinExistence type="predicted"/>
<gene>
    <name evidence="2" type="ORF">GGE06_005732</name>
</gene>
<keyword evidence="1" id="KW-0472">Membrane</keyword>
<evidence type="ECO:0000313" key="2">
    <source>
        <dbReference type="EMBL" id="MBB4984786.1"/>
    </source>
</evidence>
<dbReference type="Proteomes" id="UP000582643">
    <property type="component" value="Unassembled WGS sequence"/>
</dbReference>
<comment type="caution">
    <text evidence="2">The sequence shown here is derived from an EMBL/GenBank/DDBJ whole genome shotgun (WGS) entry which is preliminary data.</text>
</comment>
<accession>A0A7W7U4D8</accession>
<sequence>MPDMRNEKVDERLGKVTTTLTGTFVAIAGVATAVGISQDSLLAAVNNDPWLYFGIAILGAVAVALGIWSLFQGNDRRGNRKQAWLLGSGTIVYMLALFLAIAAVARVATGNGRPNVTNLSVVPGSPKKVSFTVHADGVQGGKMLIVEAEAFDAVKTLNGGVLYRSVLHADDHGDIEQSVEFVIERSDATRLTVRAFPDHEDKDGATCESDTTHDKLGCATVLFSKT</sequence>
<evidence type="ECO:0000313" key="3">
    <source>
        <dbReference type="Proteomes" id="UP000582643"/>
    </source>
</evidence>
<name>A0A7W7U4D8_9ACTN</name>
<dbReference type="EMBL" id="JACHJY010000008">
    <property type="protein sequence ID" value="MBB4984786.1"/>
    <property type="molecule type" value="Genomic_DNA"/>
</dbReference>
<keyword evidence="1" id="KW-0812">Transmembrane</keyword>
<feature type="transmembrane region" description="Helical" evidence="1">
    <location>
        <begin position="50"/>
        <end position="71"/>
    </location>
</feature>
<reference evidence="2 3" key="1">
    <citation type="submission" date="2020-08" db="EMBL/GenBank/DDBJ databases">
        <title>Genomic Encyclopedia of Type Strains, Phase III (KMG-III): the genomes of soil and plant-associated and newly described type strains.</title>
        <authorList>
            <person name="Whitman W."/>
        </authorList>
    </citation>
    <scope>NUCLEOTIDE SEQUENCE [LARGE SCALE GENOMIC DNA]</scope>
    <source>
        <strain evidence="2 3">SFB5A</strain>
    </source>
</reference>
<keyword evidence="1" id="KW-1133">Transmembrane helix</keyword>
<evidence type="ECO:0000256" key="1">
    <source>
        <dbReference type="SAM" id="Phobius"/>
    </source>
</evidence>